<sequence length="890" mass="99343">MISKICTRPLLKVLFLTSLILSLLWAHGGQGAPTQQRSTNTANNNAGQLVQQGYDLYQSRDYQGAIERWQAALPFYQTQRDLANNAIVLENLARAHRHLGQTAQVLQHWQQVILLQRQLGNTQKVGRILTEQAQAYSQLGQHRRAIAVLCNPTPDCQAGSAIDIARHAKDSAGEAAALGSIGNAYLARGDHQQAIDSLEEGLALASKLPNYQTVMLSSLANAYLAQAEVDYRQARSENQSVTASRLNQTSPLSSRQEGNIRKVTALHQKAQDNETQALSYFKQSLSLSQQQDKPLTSVQTLLRIIPIYRRKDAFHPKVEPAKKKALNLIPRLPVSQEAVFAAIDLAHLYRSVVDPALSSEGPQCYPQETASQARSLLKQALKTAEQVGDRRSKSFALGELGHWYECRQDHRQALRITQKARWIAADLDSNDSLYLWEWQTGRILNAHGQTEESIKFYQRAVSTLGKIRRDILNANRDLQFDFRDNIEPLYRELVTLYLQQNGAESIPAPAQTQQLTKALNTLDSLKLAELQNYFGNDCALTALPATPVEQVGPAGTATLSTIILPQRSAVILTLPNGQRQLAWIQESKSTLQNTINDYRVGLERNLGPYTNRQSAEQLYQWLIQPFETALTEAQVNTLVFVQDGLFRTVPMAALFDGQQFLIERFAIATTPSLHLIDPQPLKHSSLKAMILGLTEAAQVDNQYFPALHFVASEVERIEAQFPRSKKLINDAFTRERLYIELSRRNYPIIHIATHARFSPEPENTFLVLGNNSKLTLSDFEQLLREVNSPQRAIDLLMLSACQTAVGDNRAALGLAGSAIQAGARSTLASLWFIDDQATAEFSEQFYQALNNPQFSKAQALQAAQLSLIKSGKGYRHPCFWAAFILIGNWL</sequence>
<keyword evidence="6" id="KW-1185">Reference proteome</keyword>
<evidence type="ECO:0000313" key="5">
    <source>
        <dbReference type="EMBL" id="PZD70651.1"/>
    </source>
</evidence>
<evidence type="ECO:0000259" key="4">
    <source>
        <dbReference type="Pfam" id="PF12770"/>
    </source>
</evidence>
<comment type="caution">
    <text evidence="5">The sequence shown here is derived from an EMBL/GenBank/DDBJ whole genome shotgun (WGS) entry which is preliminary data.</text>
</comment>
<feature type="compositionally biased region" description="Polar residues" evidence="2">
    <location>
        <begin position="236"/>
        <end position="257"/>
    </location>
</feature>
<proteinExistence type="predicted"/>
<organism evidence="5 6">
    <name type="scientific">Acaryochloris thomasi RCC1774</name>
    <dbReference type="NCBI Taxonomy" id="1764569"/>
    <lineage>
        <taxon>Bacteria</taxon>
        <taxon>Bacillati</taxon>
        <taxon>Cyanobacteriota</taxon>
        <taxon>Cyanophyceae</taxon>
        <taxon>Acaryochloridales</taxon>
        <taxon>Acaryochloridaceae</taxon>
        <taxon>Acaryochloris</taxon>
        <taxon>Acaryochloris thomasi</taxon>
    </lineage>
</organism>
<dbReference type="PROSITE" id="PS50005">
    <property type="entry name" value="TPR"/>
    <property type="match status" value="1"/>
</dbReference>
<accession>A0A2W1JN19</accession>
<dbReference type="SUPFAM" id="SSF48452">
    <property type="entry name" value="TPR-like"/>
    <property type="match status" value="2"/>
</dbReference>
<gene>
    <name evidence="5" type="ORF">C1752_10372</name>
</gene>
<name>A0A2W1JN19_9CYAN</name>
<feature type="repeat" description="TPR" evidence="1">
    <location>
        <begin position="175"/>
        <end position="208"/>
    </location>
</feature>
<dbReference type="AlphaFoldDB" id="A0A2W1JN19"/>
<feature type="chain" id="PRO_5016084086" description="CHAT domain-containing protein" evidence="3">
    <location>
        <begin position="29"/>
        <end position="890"/>
    </location>
</feature>
<reference evidence="5 6" key="1">
    <citation type="journal article" date="2018" name="Sci. Rep.">
        <title>A novel species of the marine cyanobacterium Acaryochloris with a unique pigment content and lifestyle.</title>
        <authorList>
            <person name="Partensky F."/>
            <person name="Six C."/>
            <person name="Ratin M."/>
            <person name="Garczarek L."/>
            <person name="Vaulot D."/>
            <person name="Probert I."/>
            <person name="Calteau A."/>
            <person name="Gourvil P."/>
            <person name="Marie D."/>
            <person name="Grebert T."/>
            <person name="Bouchier C."/>
            <person name="Le Panse S."/>
            <person name="Gachenot M."/>
            <person name="Rodriguez F."/>
            <person name="Garrido J.L."/>
        </authorList>
    </citation>
    <scope>NUCLEOTIDE SEQUENCE [LARGE SCALE GENOMIC DNA]</scope>
    <source>
        <strain evidence="5 6">RCC1774</strain>
    </source>
</reference>
<dbReference type="EMBL" id="PQWO01000031">
    <property type="protein sequence ID" value="PZD70651.1"/>
    <property type="molecule type" value="Genomic_DNA"/>
</dbReference>
<evidence type="ECO:0000313" key="6">
    <source>
        <dbReference type="Proteomes" id="UP000248857"/>
    </source>
</evidence>
<feature type="domain" description="CHAT" evidence="4">
    <location>
        <begin position="613"/>
        <end position="888"/>
    </location>
</feature>
<evidence type="ECO:0000256" key="3">
    <source>
        <dbReference type="SAM" id="SignalP"/>
    </source>
</evidence>
<dbReference type="PANTHER" id="PTHR10098">
    <property type="entry name" value="RAPSYN-RELATED"/>
    <property type="match status" value="1"/>
</dbReference>
<dbReference type="InterPro" id="IPR011990">
    <property type="entry name" value="TPR-like_helical_dom_sf"/>
</dbReference>
<dbReference type="InterPro" id="IPR024983">
    <property type="entry name" value="CHAT_dom"/>
</dbReference>
<keyword evidence="1" id="KW-0802">TPR repeat</keyword>
<protein>
    <recommendedName>
        <fullName evidence="4">CHAT domain-containing protein</fullName>
    </recommendedName>
</protein>
<dbReference type="Gene3D" id="1.25.40.10">
    <property type="entry name" value="Tetratricopeptide repeat domain"/>
    <property type="match status" value="2"/>
</dbReference>
<dbReference type="PANTHER" id="PTHR10098:SF112">
    <property type="entry name" value="SLR0380 PROTEIN"/>
    <property type="match status" value="1"/>
</dbReference>
<evidence type="ECO:0000256" key="2">
    <source>
        <dbReference type="SAM" id="MobiDB-lite"/>
    </source>
</evidence>
<dbReference type="InterPro" id="IPR019734">
    <property type="entry name" value="TPR_rpt"/>
</dbReference>
<evidence type="ECO:0000256" key="1">
    <source>
        <dbReference type="PROSITE-ProRule" id="PRU00339"/>
    </source>
</evidence>
<dbReference type="Pfam" id="PF13176">
    <property type="entry name" value="TPR_7"/>
    <property type="match status" value="1"/>
</dbReference>
<dbReference type="OrthoDB" id="446317at2"/>
<dbReference type="Pfam" id="PF12770">
    <property type="entry name" value="CHAT"/>
    <property type="match status" value="1"/>
</dbReference>
<keyword evidence="3" id="KW-0732">Signal</keyword>
<feature type="signal peptide" evidence="3">
    <location>
        <begin position="1"/>
        <end position="28"/>
    </location>
</feature>
<feature type="region of interest" description="Disordered" evidence="2">
    <location>
        <begin position="236"/>
        <end position="259"/>
    </location>
</feature>
<dbReference type="RefSeq" id="WP_158535208.1">
    <property type="nucleotide sequence ID" value="NZ_CAWNWM010000031.1"/>
</dbReference>
<dbReference type="SMART" id="SM00028">
    <property type="entry name" value="TPR"/>
    <property type="match status" value="4"/>
</dbReference>
<dbReference type="Proteomes" id="UP000248857">
    <property type="component" value="Unassembled WGS sequence"/>
</dbReference>